<dbReference type="RefSeq" id="WP_099803045.1">
    <property type="nucleotide sequence ID" value="NZ_CP090428.1"/>
</dbReference>
<proteinExistence type="predicted"/>
<evidence type="ECO:0000313" key="2">
    <source>
        <dbReference type="EMBL" id="NNI79997.1"/>
    </source>
</evidence>
<feature type="region of interest" description="Disordered" evidence="1">
    <location>
        <begin position="471"/>
        <end position="512"/>
    </location>
</feature>
<gene>
    <name evidence="2" type="ORF">C2800_11320</name>
</gene>
<dbReference type="Proteomes" id="UP000540079">
    <property type="component" value="Unassembled WGS sequence"/>
</dbReference>
<dbReference type="AlphaFoldDB" id="A0A849CM72"/>
<dbReference type="EMBL" id="PPVL01000015">
    <property type="protein sequence ID" value="NNI79997.1"/>
    <property type="molecule type" value="Genomic_DNA"/>
</dbReference>
<reference evidence="2 3" key="1">
    <citation type="journal article" date="2018" name="Front. Microbiol.">
        <title>Genetic and Phylogenetic Characteristics of Pasteurella multocida Isolates From Different Host Species.</title>
        <authorList>
            <person name="Peng Z."/>
            <person name="Liang W."/>
            <person name="Wang F."/>
            <person name="Xu Z."/>
            <person name="Xie Z."/>
            <person name="Lian Z."/>
            <person name="Hua L."/>
            <person name="Zhou R."/>
            <person name="Chen H."/>
            <person name="Wu B."/>
        </authorList>
    </citation>
    <scope>NUCLEOTIDE SEQUENCE [LARGE SCALE GENOMIC DNA]</scope>
    <source>
        <strain evidence="2 3">HNA06</strain>
    </source>
</reference>
<dbReference type="NCBIfam" id="TIGR01539">
    <property type="entry name" value="portal_lambda"/>
    <property type="match status" value="1"/>
</dbReference>
<protein>
    <submittedName>
        <fullName evidence="2">Phage portal protein</fullName>
    </submittedName>
</protein>
<evidence type="ECO:0000313" key="3">
    <source>
        <dbReference type="Proteomes" id="UP000540079"/>
    </source>
</evidence>
<evidence type="ECO:0000256" key="1">
    <source>
        <dbReference type="SAM" id="MobiDB-lite"/>
    </source>
</evidence>
<comment type="caution">
    <text evidence="2">The sequence shown here is derived from an EMBL/GenBank/DDBJ whole genome shotgun (WGS) entry which is preliminary data.</text>
</comment>
<organism evidence="2 3">
    <name type="scientific">Pasteurella multocida</name>
    <dbReference type="NCBI Taxonomy" id="747"/>
    <lineage>
        <taxon>Bacteria</taxon>
        <taxon>Pseudomonadati</taxon>
        <taxon>Pseudomonadota</taxon>
        <taxon>Gammaproteobacteria</taxon>
        <taxon>Pasteurellales</taxon>
        <taxon>Pasteurellaceae</taxon>
        <taxon>Pasteurella</taxon>
    </lineage>
</organism>
<sequence length="512" mass="57934">MKLIEKIIAEISPGWAAQRARSRLVFNAYEAAMPNRTHKAKREKSAANTSVKQSAVSLREQARALDQDHDIVIGILDKLEERVIGSKGIHIEPQPLNLDGEVNEELAEQIRTKWAEWSVSPDVTGMYTRPMLERMLLRTWLRDGEVFLQLVRGKVYGLEYNTKTQFALEALEPDFIPMNSDQSSRLVQGVHLNAWRKPIAYQVFLDNPQESVKTYGKVKTVQAENMLHLAFRKRLHQLRGISMLHGVMIRLADLKNYEESERVAARIAAAFTMYIKKGDAQVYGSEEFDNRNSDSEQRDFEIAPGAIIDDLKPGEDIGLINSNRPNVNLENFRNGQLRATAAGTRSSYSSIARDYNGTYSSQRQELVESFEGYAVLQDHFVAHISRPIYREWLKMAILCGEIKVPLEVDQSMLFNAVYSGPVMPWIDPMKEAQAWATRIRGGLATESQAVRASGHNPAEVKRRRVVEVQENREKGLKFDTDLTNTQSQGNKHEEKNSDDTDSGDGGGKRSDE</sequence>
<dbReference type="InterPro" id="IPR006429">
    <property type="entry name" value="Phage_lambda_portal"/>
</dbReference>
<name>A0A849CM72_PASMD</name>
<feature type="compositionally biased region" description="Basic and acidic residues" evidence="1">
    <location>
        <begin position="471"/>
        <end position="480"/>
    </location>
</feature>
<dbReference type="Pfam" id="PF05136">
    <property type="entry name" value="Phage_portal_2"/>
    <property type="match status" value="1"/>
</dbReference>
<dbReference type="GO" id="GO:0019068">
    <property type="term" value="P:virion assembly"/>
    <property type="evidence" value="ECO:0007669"/>
    <property type="project" value="InterPro"/>
</dbReference>
<accession>A0A849CM72</accession>
<dbReference type="GO" id="GO:0005198">
    <property type="term" value="F:structural molecule activity"/>
    <property type="evidence" value="ECO:0007669"/>
    <property type="project" value="InterPro"/>
</dbReference>